<dbReference type="InterPro" id="IPR038770">
    <property type="entry name" value="Na+/solute_symporter_sf"/>
</dbReference>
<evidence type="ECO:0000256" key="5">
    <source>
        <dbReference type="SAM" id="Phobius"/>
    </source>
</evidence>
<feature type="transmembrane region" description="Helical" evidence="5">
    <location>
        <begin position="149"/>
        <end position="169"/>
    </location>
</feature>
<comment type="subcellular location">
    <subcellularLocation>
        <location evidence="1">Membrane</location>
        <topology evidence="1">Multi-pass membrane protein</topology>
    </subcellularLocation>
</comment>
<keyword evidence="4 5" id="KW-0472">Membrane</keyword>
<sequence length="391" mass="42331">MLLSIALILIVGLFLGFIFERLNLPSLLGMLLAGIILGPSGYGLLSQELMGISQEIRELALIIILLRAGLGISKATLKKIGKTSFKLSFIPGLLEGLAIFLIATHIFKLNWQSAGMLAFIIAAVSPAVIVPSMLQLIEKNLGKDKEVPTLVLASASIDDVFAITIFSIFLELFKNGEVQIFNILTKIPIKIISGIILGVLIGYLLEKFFRRYKKLDLSYQTIILIVVAIFTTILGDYLEIASLLGLMTIGYWLLEKNKKMATNLSLALNKLWIPAKIFLFVLIGAAVKVQVALHAGWLGILLIFFGLIARSIGVLASTANSYLNFKERVFCVIAYIPKATVQAAIGAVPLANGVPNGELILALAVMSIILTAPLGAIGINYFAPKLLSKPK</sequence>
<proteinExistence type="predicted"/>
<dbReference type="EMBL" id="LWDV01000010">
    <property type="protein sequence ID" value="OCL25743.1"/>
    <property type="molecule type" value="Genomic_DNA"/>
</dbReference>
<feature type="transmembrane region" description="Helical" evidence="5">
    <location>
        <begin position="360"/>
        <end position="383"/>
    </location>
</feature>
<feature type="transmembrane region" description="Helical" evidence="5">
    <location>
        <begin position="217"/>
        <end position="234"/>
    </location>
</feature>
<dbReference type="InterPro" id="IPR051843">
    <property type="entry name" value="CPA1_transporter"/>
</dbReference>
<feature type="transmembrane region" description="Helical" evidence="5">
    <location>
        <begin position="295"/>
        <end position="317"/>
    </location>
</feature>
<accession>A0A1C0A6K2</accession>
<keyword evidence="8" id="KW-1185">Reference proteome</keyword>
<feature type="transmembrane region" description="Helical" evidence="5">
    <location>
        <begin position="267"/>
        <end position="289"/>
    </location>
</feature>
<evidence type="ECO:0000256" key="1">
    <source>
        <dbReference type="ARBA" id="ARBA00004141"/>
    </source>
</evidence>
<protein>
    <submittedName>
        <fullName evidence="7">Potassium transporter</fullName>
    </submittedName>
</protein>
<dbReference type="GO" id="GO:0016020">
    <property type="term" value="C:membrane"/>
    <property type="evidence" value="ECO:0007669"/>
    <property type="project" value="UniProtKB-SubCell"/>
</dbReference>
<feature type="transmembrane region" description="Helical" evidence="5">
    <location>
        <begin position="113"/>
        <end position="137"/>
    </location>
</feature>
<gene>
    <name evidence="7" type="ORF">U472_15595</name>
</gene>
<dbReference type="InterPro" id="IPR006153">
    <property type="entry name" value="Cation/H_exchanger_TM"/>
</dbReference>
<organism evidence="7 8">
    <name type="scientific">Orenia metallireducens</name>
    <dbReference type="NCBI Taxonomy" id="1413210"/>
    <lineage>
        <taxon>Bacteria</taxon>
        <taxon>Bacillati</taxon>
        <taxon>Bacillota</taxon>
        <taxon>Clostridia</taxon>
        <taxon>Halanaerobiales</taxon>
        <taxon>Halobacteroidaceae</taxon>
        <taxon>Orenia</taxon>
    </lineage>
</organism>
<evidence type="ECO:0000256" key="3">
    <source>
        <dbReference type="ARBA" id="ARBA00022989"/>
    </source>
</evidence>
<feature type="transmembrane region" description="Helical" evidence="5">
    <location>
        <begin position="26"/>
        <end position="45"/>
    </location>
</feature>
<dbReference type="Proteomes" id="UP000093514">
    <property type="component" value="Unassembled WGS sequence"/>
</dbReference>
<feature type="transmembrane region" description="Helical" evidence="5">
    <location>
        <begin position="329"/>
        <end position="348"/>
    </location>
</feature>
<dbReference type="OrthoDB" id="9790604at2"/>
<dbReference type="PANTHER" id="PTHR31102:SF1">
    <property type="entry name" value="CATION_H+ EXCHANGER DOMAIN-CONTAINING PROTEIN"/>
    <property type="match status" value="1"/>
</dbReference>
<evidence type="ECO:0000256" key="2">
    <source>
        <dbReference type="ARBA" id="ARBA00022692"/>
    </source>
</evidence>
<dbReference type="Gene3D" id="1.20.1530.20">
    <property type="match status" value="1"/>
</dbReference>
<dbReference type="RefSeq" id="WP_068719653.1">
    <property type="nucleotide sequence ID" value="NZ_LWDV01000010.1"/>
</dbReference>
<comment type="caution">
    <text evidence="7">The sequence shown here is derived from an EMBL/GenBank/DDBJ whole genome shotgun (WGS) entry which is preliminary data.</text>
</comment>
<evidence type="ECO:0000313" key="7">
    <source>
        <dbReference type="EMBL" id="OCL25743.1"/>
    </source>
</evidence>
<feature type="transmembrane region" description="Helical" evidence="5">
    <location>
        <begin position="189"/>
        <end position="205"/>
    </location>
</feature>
<keyword evidence="3 5" id="KW-1133">Transmembrane helix</keyword>
<evidence type="ECO:0000256" key="4">
    <source>
        <dbReference type="ARBA" id="ARBA00023136"/>
    </source>
</evidence>
<reference evidence="7 8" key="2">
    <citation type="submission" date="2016-08" db="EMBL/GenBank/DDBJ databases">
        <title>Orenia metallireducens sp. nov. strain Z6, a Novel Metal-reducing Firmicute from the Deep Subsurface.</title>
        <authorList>
            <person name="Maxim B.I."/>
            <person name="Kenneth K."/>
            <person name="Flynn T.M."/>
            <person name="Oloughlin E.J."/>
            <person name="Locke R.A."/>
            <person name="Weber J.R."/>
            <person name="Egan S.M."/>
            <person name="Mackie R.I."/>
            <person name="Cann I.K."/>
        </authorList>
    </citation>
    <scope>NUCLEOTIDE SEQUENCE [LARGE SCALE GENOMIC DNA]</scope>
    <source>
        <strain evidence="7 8">Z6</strain>
    </source>
</reference>
<name>A0A1C0A6K2_9FIRM</name>
<feature type="domain" description="Cation/H+ exchanger transmembrane" evidence="6">
    <location>
        <begin position="8"/>
        <end position="377"/>
    </location>
</feature>
<evidence type="ECO:0000313" key="8">
    <source>
        <dbReference type="Proteomes" id="UP000093514"/>
    </source>
</evidence>
<keyword evidence="2 5" id="KW-0812">Transmembrane</keyword>
<dbReference type="AlphaFoldDB" id="A0A1C0A6K2"/>
<reference evidence="8" key="1">
    <citation type="submission" date="2016-07" db="EMBL/GenBank/DDBJ databases">
        <authorList>
            <person name="Florea S."/>
            <person name="Webb J.S."/>
            <person name="Jaromczyk J."/>
            <person name="Schardl C.L."/>
        </authorList>
    </citation>
    <scope>NUCLEOTIDE SEQUENCE [LARGE SCALE GENOMIC DNA]</scope>
    <source>
        <strain evidence="8">Z6</strain>
    </source>
</reference>
<evidence type="ECO:0000259" key="6">
    <source>
        <dbReference type="Pfam" id="PF00999"/>
    </source>
</evidence>
<dbReference type="Pfam" id="PF00999">
    <property type="entry name" value="Na_H_Exchanger"/>
    <property type="match status" value="1"/>
</dbReference>
<dbReference type="PANTHER" id="PTHR31102">
    <property type="match status" value="1"/>
</dbReference>
<dbReference type="GO" id="GO:0015297">
    <property type="term" value="F:antiporter activity"/>
    <property type="evidence" value="ECO:0007669"/>
    <property type="project" value="InterPro"/>
</dbReference>
<dbReference type="GO" id="GO:1902600">
    <property type="term" value="P:proton transmembrane transport"/>
    <property type="evidence" value="ECO:0007669"/>
    <property type="project" value="InterPro"/>
</dbReference>
<feature type="transmembrane region" description="Helical" evidence="5">
    <location>
        <begin position="87"/>
        <end position="107"/>
    </location>
</feature>